<evidence type="ECO:0000313" key="3">
    <source>
        <dbReference type="EMBL" id="CAE6472568.1"/>
    </source>
</evidence>
<feature type="transmembrane region" description="Helical" evidence="2">
    <location>
        <begin position="88"/>
        <end position="107"/>
    </location>
</feature>
<protein>
    <recommendedName>
        <fullName evidence="5">Transmembrane protein</fullName>
    </recommendedName>
</protein>
<feature type="compositionally biased region" description="Polar residues" evidence="1">
    <location>
        <begin position="630"/>
        <end position="639"/>
    </location>
</feature>
<sequence>MLLTRPHILTWQYWISFLRLVAGFYGIGYCSWMADHYPSPNESFYRYMLLSLLLWICVVLNDILMMTLDFKRTQTYAGSIATQVSANFTFVVLITSCIVLELTRYGLYSYISSRGHPRAVGLGISLPLAGFCSLCLLAISLWPVYTLWSESSLKDIWKSNVKDAFIPTSMECHLSIFGCPRDIAAPLPSPGKVFAASYAVFHSLWVRIPELRHWPKIIYGALRHMGRLTKGFLTRLFFRRASPVESRMYAFARNSFAVTAIGILIFRTATALQQAQNQVGTRMISASCSGRAFPRHSIGILMEHEYSQFVNITMVAFSGYPWDQPMSDLVDSLDPKSCSRAFFAPSLELWTCQNPTQAIPRPSSSTLGFNAVVDGVHITIRNPSAEGALPPNHMPLIWLLNLAEYPNDGNLTSIDDVRTYMPAWRLRRGFHIDAEAKLITRRFIKSSMMRDVILNAEPTYRPLSLYPIVESSFNALNNTGFNSSTSFSRATATIRTSLNPGLMYFRTQADQQPWNSTMRAEACDFIEDYRSGTVLDVVGSVGGLFALLHAAHVLLFGRPLLWGLTGAKLITPFGILGACSSREFKRRLRDRYHRHSPDNGGDTIRIGAFLRDFVIDFGPADIDAERQHVRQSTASSSPLLGNDKDGSGIRIPLMQMKSDESIAEKDDKIELGNRRNDHRVDSMA</sequence>
<evidence type="ECO:0000256" key="2">
    <source>
        <dbReference type="SAM" id="Phobius"/>
    </source>
</evidence>
<evidence type="ECO:0000256" key="1">
    <source>
        <dbReference type="SAM" id="MobiDB-lite"/>
    </source>
</evidence>
<keyword evidence="2" id="KW-1133">Transmembrane helix</keyword>
<keyword evidence="2" id="KW-0812">Transmembrane</keyword>
<dbReference type="AlphaFoldDB" id="A0A8H3C6J1"/>
<evidence type="ECO:0008006" key="5">
    <source>
        <dbReference type="Google" id="ProtNLM"/>
    </source>
</evidence>
<evidence type="ECO:0000313" key="4">
    <source>
        <dbReference type="Proteomes" id="UP000663888"/>
    </source>
</evidence>
<proteinExistence type="predicted"/>
<reference evidence="3" key="1">
    <citation type="submission" date="2021-01" db="EMBL/GenBank/DDBJ databases">
        <authorList>
            <person name="Kaushik A."/>
        </authorList>
    </citation>
    <scope>NUCLEOTIDE SEQUENCE</scope>
    <source>
        <strain evidence="3">AG4-R118</strain>
    </source>
</reference>
<organism evidence="3 4">
    <name type="scientific">Rhizoctonia solani</name>
    <dbReference type="NCBI Taxonomy" id="456999"/>
    <lineage>
        <taxon>Eukaryota</taxon>
        <taxon>Fungi</taxon>
        <taxon>Dikarya</taxon>
        <taxon>Basidiomycota</taxon>
        <taxon>Agaricomycotina</taxon>
        <taxon>Agaricomycetes</taxon>
        <taxon>Cantharellales</taxon>
        <taxon>Ceratobasidiaceae</taxon>
        <taxon>Rhizoctonia</taxon>
    </lineage>
</organism>
<feature type="compositionally biased region" description="Basic and acidic residues" evidence="1">
    <location>
        <begin position="657"/>
        <end position="684"/>
    </location>
</feature>
<feature type="transmembrane region" description="Helical" evidence="2">
    <location>
        <begin position="44"/>
        <end position="68"/>
    </location>
</feature>
<accession>A0A8H3C6J1</accession>
<name>A0A8H3C6J1_9AGAM</name>
<dbReference type="Proteomes" id="UP000663888">
    <property type="component" value="Unassembled WGS sequence"/>
</dbReference>
<gene>
    <name evidence="3" type="ORF">RDB_LOCUS109958</name>
</gene>
<feature type="region of interest" description="Disordered" evidence="1">
    <location>
        <begin position="627"/>
        <end position="684"/>
    </location>
</feature>
<feature type="transmembrane region" description="Helical" evidence="2">
    <location>
        <begin position="119"/>
        <end position="145"/>
    </location>
</feature>
<comment type="caution">
    <text evidence="3">The sequence shown here is derived from an EMBL/GenBank/DDBJ whole genome shotgun (WGS) entry which is preliminary data.</text>
</comment>
<keyword evidence="2" id="KW-0472">Membrane</keyword>
<dbReference type="EMBL" id="CAJMWX010001171">
    <property type="protein sequence ID" value="CAE6472568.1"/>
    <property type="molecule type" value="Genomic_DNA"/>
</dbReference>
<feature type="transmembrane region" description="Helical" evidence="2">
    <location>
        <begin position="12"/>
        <end position="32"/>
    </location>
</feature>